<keyword evidence="1" id="KW-0472">Membrane</keyword>
<gene>
    <name evidence="2" type="ORF">D3P05_12820</name>
</gene>
<evidence type="ECO:0000256" key="1">
    <source>
        <dbReference type="SAM" id="Phobius"/>
    </source>
</evidence>
<accession>A0A419A5S4</accession>
<keyword evidence="3" id="KW-1185">Reference proteome</keyword>
<dbReference type="AlphaFoldDB" id="A0A419A5S4"/>
<name>A0A419A5S4_9RHOB</name>
<dbReference type="OrthoDB" id="7779043at2"/>
<evidence type="ECO:0000313" key="3">
    <source>
        <dbReference type="Proteomes" id="UP000283587"/>
    </source>
</evidence>
<proteinExistence type="predicted"/>
<dbReference type="Proteomes" id="UP000283587">
    <property type="component" value="Unassembled WGS sequence"/>
</dbReference>
<evidence type="ECO:0000313" key="2">
    <source>
        <dbReference type="EMBL" id="RJL11900.1"/>
    </source>
</evidence>
<dbReference type="InterPro" id="IPR018919">
    <property type="entry name" value="DUF2484"/>
</dbReference>
<feature type="transmembrane region" description="Helical" evidence="1">
    <location>
        <begin position="43"/>
        <end position="61"/>
    </location>
</feature>
<keyword evidence="1" id="KW-1133">Transmembrane helix</keyword>
<keyword evidence="1" id="KW-0812">Transmembrane</keyword>
<dbReference type="Pfam" id="PF10658">
    <property type="entry name" value="DUF2484"/>
    <property type="match status" value="1"/>
</dbReference>
<sequence>MLVASAWLVAACLIPFLRAKHRPAAFWGLVLVGVPVLGWLTLHWGPVMGFGAFAMGLWVLLRSPLQTVRRRREPVHRGLH</sequence>
<organism evidence="2 3">
    <name type="scientific">Paracoccus siganidrum</name>
    <dbReference type="NCBI Taxonomy" id="1276757"/>
    <lineage>
        <taxon>Bacteria</taxon>
        <taxon>Pseudomonadati</taxon>
        <taxon>Pseudomonadota</taxon>
        <taxon>Alphaproteobacteria</taxon>
        <taxon>Rhodobacterales</taxon>
        <taxon>Paracoccaceae</taxon>
        <taxon>Paracoccus</taxon>
    </lineage>
</organism>
<reference evidence="3" key="1">
    <citation type="submission" date="2018-09" db="EMBL/GenBank/DDBJ databases">
        <title>Paracoccus onubensis nov. sp. a moderate halophilic bacterium isolated from Gruta de las Maravillas (Aracena, Spain).</title>
        <authorList>
            <person name="Jurado V."/>
            <person name="Gutierrez-Patricio S."/>
            <person name="Gonzalez-Pimentel J.L."/>
            <person name="Miller A.Z."/>
            <person name="Laiz L."/>
            <person name="Saiz-Jimenez C."/>
        </authorList>
    </citation>
    <scope>NUCLEOTIDE SEQUENCE [LARGE SCALE GENOMIC DNA]</scope>
    <source>
        <strain evidence="3">DSM 26381</strain>
    </source>
</reference>
<protein>
    <submittedName>
        <fullName evidence="2">DUF2484 family protein</fullName>
    </submittedName>
</protein>
<comment type="caution">
    <text evidence="2">The sequence shown here is derived from an EMBL/GenBank/DDBJ whole genome shotgun (WGS) entry which is preliminary data.</text>
</comment>
<dbReference type="EMBL" id="QZEW01000051">
    <property type="protein sequence ID" value="RJL11900.1"/>
    <property type="molecule type" value="Genomic_DNA"/>
</dbReference>